<evidence type="ECO:0000256" key="5">
    <source>
        <dbReference type="ARBA" id="ARBA00023136"/>
    </source>
</evidence>
<dbReference type="GO" id="GO:0004016">
    <property type="term" value="F:adenylate cyclase activity"/>
    <property type="evidence" value="ECO:0007669"/>
    <property type="project" value="TreeGrafter"/>
</dbReference>
<dbReference type="InterPro" id="IPR050401">
    <property type="entry name" value="Cyclic_nucleotide_synthase"/>
</dbReference>
<dbReference type="SMART" id="SM00044">
    <property type="entry name" value="CYCc"/>
    <property type="match status" value="1"/>
</dbReference>
<dbReference type="GO" id="GO:0004114">
    <property type="term" value="F:3',5'-cyclic-nucleotide phosphodiesterase activity"/>
    <property type="evidence" value="ECO:0007669"/>
    <property type="project" value="InterPro"/>
</dbReference>
<keyword evidence="5 8" id="KW-0472">Membrane</keyword>
<dbReference type="PANTHER" id="PTHR11920">
    <property type="entry name" value="GUANYLYL CYCLASE"/>
    <property type="match status" value="1"/>
</dbReference>
<feature type="region of interest" description="Disordered" evidence="7">
    <location>
        <begin position="244"/>
        <end position="267"/>
    </location>
</feature>
<feature type="compositionally biased region" description="Polar residues" evidence="7">
    <location>
        <begin position="691"/>
        <end position="702"/>
    </location>
</feature>
<keyword evidence="11" id="KW-0675">Receptor</keyword>
<evidence type="ECO:0000256" key="2">
    <source>
        <dbReference type="ARBA" id="ARBA00022692"/>
    </source>
</evidence>
<dbReference type="OrthoDB" id="432756at2759"/>
<dbReference type="InterPro" id="IPR002073">
    <property type="entry name" value="PDEase_catalytic_dom"/>
</dbReference>
<evidence type="ECO:0000313" key="11">
    <source>
        <dbReference type="EMBL" id="CAB9516323.1"/>
    </source>
</evidence>
<evidence type="ECO:0000313" key="12">
    <source>
        <dbReference type="Proteomes" id="UP001153069"/>
    </source>
</evidence>
<dbReference type="PROSITE" id="PS51845">
    <property type="entry name" value="PDEASE_I_2"/>
    <property type="match status" value="1"/>
</dbReference>
<evidence type="ECO:0000256" key="8">
    <source>
        <dbReference type="SAM" id="Phobius"/>
    </source>
</evidence>
<name>A0A9N8HID4_9STRA</name>
<evidence type="ECO:0000256" key="6">
    <source>
        <dbReference type="ARBA" id="ARBA00023239"/>
    </source>
</evidence>
<accession>A0A9N8HID4</accession>
<dbReference type="InterPro" id="IPR036971">
    <property type="entry name" value="PDEase_catalytic_dom_sf"/>
</dbReference>
<dbReference type="GO" id="GO:0000166">
    <property type="term" value="F:nucleotide binding"/>
    <property type="evidence" value="ECO:0007669"/>
    <property type="project" value="UniProtKB-KW"/>
</dbReference>
<dbReference type="SUPFAM" id="SSF55073">
    <property type="entry name" value="Nucleotide cyclase"/>
    <property type="match status" value="1"/>
</dbReference>
<feature type="compositionally biased region" description="Low complexity" evidence="7">
    <location>
        <begin position="937"/>
        <end position="946"/>
    </location>
</feature>
<protein>
    <submittedName>
        <fullName evidence="11">Receptor-type guanylate cyclase gcy</fullName>
    </submittedName>
</protein>
<reference evidence="11" key="1">
    <citation type="submission" date="2020-06" db="EMBL/GenBank/DDBJ databases">
        <authorList>
            <consortium name="Plant Systems Biology data submission"/>
        </authorList>
    </citation>
    <scope>NUCLEOTIDE SEQUENCE</scope>
    <source>
        <strain evidence="11">D6</strain>
    </source>
</reference>
<comment type="caution">
    <text evidence="11">The sequence shown here is derived from an EMBL/GenBank/DDBJ whole genome shotgun (WGS) entry which is preliminary data.</text>
</comment>
<dbReference type="InterPro" id="IPR003607">
    <property type="entry name" value="HD/PDEase_dom"/>
</dbReference>
<dbReference type="Pfam" id="PF00233">
    <property type="entry name" value="PDEase_I"/>
    <property type="match status" value="1"/>
</dbReference>
<feature type="compositionally biased region" description="Basic and acidic residues" evidence="7">
    <location>
        <begin position="244"/>
        <end position="259"/>
    </location>
</feature>
<feature type="region of interest" description="Disordered" evidence="7">
    <location>
        <begin position="610"/>
        <end position="647"/>
    </location>
</feature>
<feature type="compositionally biased region" description="Low complexity" evidence="7">
    <location>
        <begin position="24"/>
        <end position="39"/>
    </location>
</feature>
<keyword evidence="3" id="KW-0547">Nucleotide-binding</keyword>
<dbReference type="GO" id="GO:0005886">
    <property type="term" value="C:plasma membrane"/>
    <property type="evidence" value="ECO:0007669"/>
    <property type="project" value="TreeGrafter"/>
</dbReference>
<feature type="region of interest" description="Disordered" evidence="7">
    <location>
        <begin position="910"/>
        <end position="963"/>
    </location>
</feature>
<keyword evidence="12" id="KW-1185">Reference proteome</keyword>
<feature type="compositionally biased region" description="Gly residues" evidence="7">
    <location>
        <begin position="920"/>
        <end position="930"/>
    </location>
</feature>
<keyword evidence="2 8" id="KW-0812">Transmembrane</keyword>
<proteinExistence type="predicted"/>
<dbReference type="GO" id="GO:0035556">
    <property type="term" value="P:intracellular signal transduction"/>
    <property type="evidence" value="ECO:0007669"/>
    <property type="project" value="InterPro"/>
</dbReference>
<dbReference type="SUPFAM" id="SSF109604">
    <property type="entry name" value="HD-domain/PDEase-like"/>
    <property type="match status" value="1"/>
</dbReference>
<feature type="region of interest" description="Disordered" evidence="7">
    <location>
        <begin position="661"/>
        <end position="702"/>
    </location>
</feature>
<dbReference type="Gene3D" id="3.30.70.1230">
    <property type="entry name" value="Nucleotide cyclase"/>
    <property type="match status" value="1"/>
</dbReference>
<dbReference type="Proteomes" id="UP001153069">
    <property type="component" value="Unassembled WGS sequence"/>
</dbReference>
<dbReference type="GO" id="GO:0007168">
    <property type="term" value="P:receptor guanylyl cyclase signaling pathway"/>
    <property type="evidence" value="ECO:0007669"/>
    <property type="project" value="TreeGrafter"/>
</dbReference>
<dbReference type="EMBL" id="CAICTM010000773">
    <property type="protein sequence ID" value="CAB9516323.1"/>
    <property type="molecule type" value="Genomic_DNA"/>
</dbReference>
<dbReference type="InterPro" id="IPR029787">
    <property type="entry name" value="Nucleotide_cyclase"/>
</dbReference>
<feature type="compositionally biased region" description="Basic and acidic residues" evidence="7">
    <location>
        <begin position="947"/>
        <end position="959"/>
    </location>
</feature>
<dbReference type="Pfam" id="PF00211">
    <property type="entry name" value="Guanylate_cyc"/>
    <property type="match status" value="1"/>
</dbReference>
<dbReference type="PROSITE" id="PS50125">
    <property type="entry name" value="GUANYLATE_CYCLASE_2"/>
    <property type="match status" value="1"/>
</dbReference>
<dbReference type="SMART" id="SM00471">
    <property type="entry name" value="HDc"/>
    <property type="match status" value="1"/>
</dbReference>
<keyword evidence="6" id="KW-0456">Lyase</keyword>
<dbReference type="InterPro" id="IPR001054">
    <property type="entry name" value="A/G_cyclase"/>
</dbReference>
<evidence type="ECO:0000256" key="4">
    <source>
        <dbReference type="ARBA" id="ARBA00022989"/>
    </source>
</evidence>
<dbReference type="PANTHER" id="PTHR11920:SF335">
    <property type="entry name" value="GUANYLATE CYCLASE"/>
    <property type="match status" value="1"/>
</dbReference>
<gene>
    <name evidence="11" type="ORF">SEMRO_774_G200700.1</name>
</gene>
<organism evidence="11 12">
    <name type="scientific">Seminavis robusta</name>
    <dbReference type="NCBI Taxonomy" id="568900"/>
    <lineage>
        <taxon>Eukaryota</taxon>
        <taxon>Sar</taxon>
        <taxon>Stramenopiles</taxon>
        <taxon>Ochrophyta</taxon>
        <taxon>Bacillariophyta</taxon>
        <taxon>Bacillariophyceae</taxon>
        <taxon>Bacillariophycidae</taxon>
        <taxon>Naviculales</taxon>
        <taxon>Naviculaceae</taxon>
        <taxon>Seminavis</taxon>
    </lineage>
</organism>
<feature type="domain" description="Guanylate cyclase" evidence="9">
    <location>
        <begin position="716"/>
        <end position="850"/>
    </location>
</feature>
<feature type="transmembrane region" description="Helical" evidence="8">
    <location>
        <begin position="101"/>
        <end position="124"/>
    </location>
</feature>
<evidence type="ECO:0000256" key="3">
    <source>
        <dbReference type="ARBA" id="ARBA00022741"/>
    </source>
</evidence>
<sequence length="1423" mass="158286">MDMVNSFFGRRSSAGTGSSGGDASGSANVPNPAAAASSSHVDYGYGEISHNPSSASSDSDWPDDMSDKESLQSWAKDTQKQEEEDDEDLFGTKEEHNLKRWFIVVTVLLLFLAIGVSVFTYWYLSTQEQDTFERAFENTAQAIVDGADYRMKVIERSLLGKSQALTTFAVFTGSLWPFVSMPDFYVSGRNFLIETETQMIAWAPLVTNQPDLRAWEAYSTYMLENSGWFPPVEVEERLEKQAERLEEQAKQQRQHEGRSTETPPPDLEFSDAGGLYVPLWQVSPWLYNALINHNLTAQFEDSMTLLLRTKQPVWTRFVDINNPYSSTTGDIDEPISVYEVNQPQQEEPKAATNETVVASFLFQPVFKALRNHDVSYEATTNITTDQEEIVAIYLTAVQWDSFLGSLVPEGTPGVSIVLTNQWGQTLTYQVSTDNEGRVTASTTLVGSGDQHSSDYDDLSKTTNLAKNTMEESILVNELVPSVAKVVSPRHPHTVEELQAKDYPETHPLMIEARQSLQQETAEEFAYSGNLKMTIYPTADFENAYTSMQPLTMTLILAALGCLGTVSFYLYSQSVHNRQQKLVETANRTALVVKSLFPSNVRDRIMKEAEEVEQKNQAKKKKAQQKQLDGSNSERGPGGSTAGSMGHGGVVSGGSILGGLSVGSAGSRHSRSSRRYAPGSLDDSRSREFTVPQRNSSMGASNPYGSAPIADHFNATTVLFADMVGFTAWSSVREPVQVFTLLETIYHAFDKVARKRGIFKVETIGDCYVAVCGLPVPRPDHAIAMAYFANDCLRKMITLTKKLEITLGPDTGDLSLRIGLHSGPVTAGVLRGEKSRFQLFGDTVNTASRMESNGRKDCIHISEATATLLMESGKQRWLSQRRDKIVAKGKGEMVTYWLEVRSSLSNYIESSSRRRASGASGESGGTGGTGGTDDDVDGSSMGDSNSDLEPKMPDWEKDVSLKGSSPQLGDRFQRLVDWNVEQLVNLLKKVVANRKPNEDAVKGSHFDLRTDSSILEEVTEVIPFPKPNIADILVGDTQPKQDVELDSAAVAQLHEFLTTIAMLYNDNSFHNFAHASHVAMALITWLSRITPLPSDGDTENMYEAKLTGDWKRRSNPCKDMFALQADPLTHFALIFAALIHDLDHTGVPNATLVKEKSQIATLYNNTSIHEQASVDSAFETLMDDKYEQLRDVLFTTEEEFYRFRQIVMNSVMATDILDEKIMAKQSVRWGCLFRDADDEEDDAVFADDYAPENEGDQKASLVVERLLLVSDIAHTMQHWYVYRKWNSKLFEEAYFAFKAGRADIDPSITWYEDEITFFDTYVIPLATKMRECELFDSSCEEGIRYATSNREQWVTTGAEEVASMVESCNEIEFEVEDTYNPIPDGRIFAPSNGRPSLRGSFKKGMDMSLATFDTVLGQGGRGGR</sequence>
<keyword evidence="4 8" id="KW-1133">Transmembrane helix</keyword>
<dbReference type="Gene3D" id="1.10.1300.10">
    <property type="entry name" value="3'5'-cyclic nucleotide phosphodiesterase, catalytic domain"/>
    <property type="match status" value="1"/>
</dbReference>
<dbReference type="GO" id="GO:0004383">
    <property type="term" value="F:guanylate cyclase activity"/>
    <property type="evidence" value="ECO:0007669"/>
    <property type="project" value="TreeGrafter"/>
</dbReference>
<evidence type="ECO:0000256" key="7">
    <source>
        <dbReference type="SAM" id="MobiDB-lite"/>
    </source>
</evidence>
<comment type="subcellular location">
    <subcellularLocation>
        <location evidence="1">Membrane</location>
    </subcellularLocation>
</comment>
<evidence type="ECO:0000256" key="1">
    <source>
        <dbReference type="ARBA" id="ARBA00004370"/>
    </source>
</evidence>
<evidence type="ECO:0000259" key="9">
    <source>
        <dbReference type="PROSITE" id="PS50125"/>
    </source>
</evidence>
<feature type="domain" description="PDEase" evidence="10">
    <location>
        <begin position="978"/>
        <end position="1215"/>
    </location>
</feature>
<evidence type="ECO:0000259" key="10">
    <source>
        <dbReference type="PROSITE" id="PS51845"/>
    </source>
</evidence>
<feature type="region of interest" description="Disordered" evidence="7">
    <location>
        <begin position="1"/>
        <end position="89"/>
    </location>
</feature>
<dbReference type="GO" id="GO:0001653">
    <property type="term" value="F:peptide receptor activity"/>
    <property type="evidence" value="ECO:0007669"/>
    <property type="project" value="TreeGrafter"/>
</dbReference>
<dbReference type="CDD" id="cd07302">
    <property type="entry name" value="CHD"/>
    <property type="match status" value="1"/>
</dbReference>
<feature type="compositionally biased region" description="Gly residues" evidence="7">
    <location>
        <begin position="635"/>
        <end position="647"/>
    </location>
</feature>